<dbReference type="Proteomes" id="UP000179243">
    <property type="component" value="Unassembled WGS sequence"/>
</dbReference>
<comment type="caution">
    <text evidence="2">The sequence shown here is derived from an EMBL/GenBank/DDBJ whole genome shotgun (WGS) entry which is preliminary data.</text>
</comment>
<proteinExistence type="predicted"/>
<reference evidence="2 3" key="1">
    <citation type="journal article" date="2016" name="Nat. Commun.">
        <title>Thousands of microbial genomes shed light on interconnected biogeochemical processes in an aquifer system.</title>
        <authorList>
            <person name="Anantharaman K."/>
            <person name="Brown C.T."/>
            <person name="Hug L.A."/>
            <person name="Sharon I."/>
            <person name="Castelle C.J."/>
            <person name="Probst A.J."/>
            <person name="Thomas B.C."/>
            <person name="Singh A."/>
            <person name="Wilkins M.J."/>
            <person name="Karaoz U."/>
            <person name="Brodie E.L."/>
            <person name="Williams K.H."/>
            <person name="Hubbard S.S."/>
            <person name="Banfield J.F."/>
        </authorList>
    </citation>
    <scope>NUCLEOTIDE SEQUENCE [LARGE SCALE GENOMIC DNA]</scope>
</reference>
<evidence type="ECO:0000256" key="1">
    <source>
        <dbReference type="SAM" id="Phobius"/>
    </source>
</evidence>
<evidence type="ECO:0000313" key="2">
    <source>
        <dbReference type="EMBL" id="OGK00229.1"/>
    </source>
</evidence>
<feature type="transmembrane region" description="Helical" evidence="1">
    <location>
        <begin position="46"/>
        <end position="70"/>
    </location>
</feature>
<name>A0A1F7F0Q3_UNCRA</name>
<dbReference type="AlphaFoldDB" id="A0A1F7F0Q3"/>
<organism evidence="2 3">
    <name type="scientific">Candidatus Raymondbacteria bacterium RIFOXYD12_FULL_49_13</name>
    <dbReference type="NCBI Taxonomy" id="1817890"/>
    <lineage>
        <taxon>Bacteria</taxon>
        <taxon>Raymondiibacteriota</taxon>
    </lineage>
</organism>
<dbReference type="EMBL" id="MFYX01000151">
    <property type="protein sequence ID" value="OGK00229.1"/>
    <property type="molecule type" value="Genomic_DNA"/>
</dbReference>
<gene>
    <name evidence="2" type="ORF">A2519_07085</name>
</gene>
<accession>A0A1F7F0Q3</accession>
<evidence type="ECO:0000313" key="3">
    <source>
        <dbReference type="Proteomes" id="UP000179243"/>
    </source>
</evidence>
<keyword evidence="1" id="KW-1133">Transmembrane helix</keyword>
<sequence length="84" mass="9960">MVFRAKKNFDFTLLLDKISLHSPEIKCKAPYLFLQTEIFYQRCREICLFISLVFAGCKGYFTIISSKYLVFLKMKVYQLDKSRA</sequence>
<keyword evidence="1" id="KW-0472">Membrane</keyword>
<keyword evidence="1" id="KW-0812">Transmembrane</keyword>
<protein>
    <submittedName>
        <fullName evidence="2">Uncharacterized protein</fullName>
    </submittedName>
</protein>